<feature type="domain" description="Dihydroxy-acid/6-phosphogluconate dehydratase C-terminal" evidence="9">
    <location>
        <begin position="377"/>
        <end position="571"/>
    </location>
</feature>
<keyword evidence="7" id="KW-0100">Branched-chain amino acid biosynthesis</keyword>
<dbReference type="SUPFAM" id="SSF52016">
    <property type="entry name" value="LeuD/IlvD-like"/>
    <property type="match status" value="1"/>
</dbReference>
<dbReference type="FunFam" id="3.50.30.80:FF:000001">
    <property type="entry name" value="Dihydroxy-acid dehydratase"/>
    <property type="match status" value="1"/>
</dbReference>
<keyword evidence="7" id="KW-0028">Amino-acid biosynthesis</keyword>
<evidence type="ECO:0000313" key="11">
    <source>
        <dbReference type="Proteomes" id="UP001205748"/>
    </source>
</evidence>
<sequence>MLNQKSAPERAFWAQFDALQLGSAFDEKDITKPQILIEDAHGDSHPGSTHLDKLAEQAKYGVFETGGFPAQYHVTDICDGCAQGHDGMNMILPSREAMTDMVEVHGGVYPFDGMILISSCDKSIPAHLKAAARLDIPTIFIPGGSMRPGPNMTTSMVAGDISLRQKREGEVSEQEVRDYKLTGCPSYGACTFLGTASTMQCMAEALGMALPGSALMPATMRDILQNSRNAGRKIMELAEKGIKASDILTKEAFINAIVVHSAIGGSTNASIHLPAIAEELGIEITPEEFDEINHNIPHIGNINPSGQHLTESFWFAGGIPMVQLRLKEYLNLDVMTVTGKTLRENLEDLEKDNFFNRNIGYLHNYGLKRDDVIIPNDKVKEIGSIAFLKGNIAPEGSVFKYSACMESMRNHKGPAKVYNCEEDAYYAVVENKVDPGDIIIIRYEGPRGSGMPEMLATTEAIVNDKRLDGSVSLVTDGRFSGATSGAAIGHVSPEAASGGPIAFVKTGDIIEYNIENRSINVVGIEGKECSEEEVQAVFEKRKKEEGVIPRPKRTGLFKRYTEHASSAMKGASY</sequence>
<dbReference type="InterPro" id="IPR020558">
    <property type="entry name" value="DiOHA_6PGluconate_deHydtase_CS"/>
</dbReference>
<keyword evidence="11" id="KW-1185">Reference proteome</keyword>
<evidence type="ECO:0000256" key="2">
    <source>
        <dbReference type="ARBA" id="ARBA00022714"/>
    </source>
</evidence>
<feature type="domain" description="Dihydroxy-acid/6-phosphogluconate dehydratase N-terminal" evidence="8">
    <location>
        <begin position="32"/>
        <end position="345"/>
    </location>
</feature>
<dbReference type="GO" id="GO:0005829">
    <property type="term" value="C:cytosol"/>
    <property type="evidence" value="ECO:0007669"/>
    <property type="project" value="TreeGrafter"/>
</dbReference>
<dbReference type="Proteomes" id="UP001205748">
    <property type="component" value="Unassembled WGS sequence"/>
</dbReference>
<dbReference type="AlphaFoldDB" id="A0AAE3HHS3"/>
<keyword evidence="6" id="KW-0456">Lyase</keyword>
<keyword evidence="2" id="KW-0001">2Fe-2S</keyword>
<dbReference type="InterPro" id="IPR042096">
    <property type="entry name" value="Dihydro-acid_dehy_C"/>
</dbReference>
<evidence type="ECO:0000256" key="3">
    <source>
        <dbReference type="ARBA" id="ARBA00022723"/>
    </source>
</evidence>
<reference evidence="10" key="1">
    <citation type="submission" date="2022-07" db="EMBL/GenBank/DDBJ databases">
        <title>Enhanced cultured diversity of the mouse gut microbiota enables custom-made synthetic communities.</title>
        <authorList>
            <person name="Afrizal A."/>
        </authorList>
    </citation>
    <scope>NUCLEOTIDE SEQUENCE</scope>
    <source>
        <strain evidence="10">DSM 28593</strain>
    </source>
</reference>
<dbReference type="InterPro" id="IPR056740">
    <property type="entry name" value="ILV_EDD_C"/>
</dbReference>
<dbReference type="PROSITE" id="PS00886">
    <property type="entry name" value="ILVD_EDD_1"/>
    <property type="match status" value="1"/>
</dbReference>
<evidence type="ECO:0000256" key="1">
    <source>
        <dbReference type="ARBA" id="ARBA00006486"/>
    </source>
</evidence>
<evidence type="ECO:0000259" key="8">
    <source>
        <dbReference type="Pfam" id="PF00920"/>
    </source>
</evidence>
<dbReference type="RefSeq" id="WP_257531664.1">
    <property type="nucleotide sequence ID" value="NZ_JANKAS010000009.1"/>
</dbReference>
<proteinExistence type="inferred from homology"/>
<dbReference type="SUPFAM" id="SSF143975">
    <property type="entry name" value="IlvD/EDD N-terminal domain-like"/>
    <property type="match status" value="1"/>
</dbReference>
<dbReference type="Pfam" id="PF24877">
    <property type="entry name" value="ILV_EDD_C"/>
    <property type="match status" value="1"/>
</dbReference>
<gene>
    <name evidence="10" type="ORF">NSA47_10270</name>
</gene>
<organism evidence="10 11">
    <name type="scientific">Irregularibacter muris</name>
    <dbReference type="NCBI Taxonomy" id="1796619"/>
    <lineage>
        <taxon>Bacteria</taxon>
        <taxon>Bacillati</taxon>
        <taxon>Bacillota</taxon>
        <taxon>Clostridia</taxon>
        <taxon>Eubacteriales</taxon>
        <taxon>Eubacteriaceae</taxon>
        <taxon>Irregularibacter</taxon>
    </lineage>
</organism>
<dbReference type="GO" id="GO:0046872">
    <property type="term" value="F:metal ion binding"/>
    <property type="evidence" value="ECO:0007669"/>
    <property type="project" value="UniProtKB-KW"/>
</dbReference>
<dbReference type="GO" id="GO:0016836">
    <property type="term" value="F:hydro-lyase activity"/>
    <property type="evidence" value="ECO:0007669"/>
    <property type="project" value="TreeGrafter"/>
</dbReference>
<dbReference type="Pfam" id="PF00920">
    <property type="entry name" value="ILVD_EDD_N"/>
    <property type="match status" value="1"/>
</dbReference>
<dbReference type="PANTHER" id="PTHR43661">
    <property type="entry name" value="D-XYLONATE DEHYDRATASE"/>
    <property type="match status" value="1"/>
</dbReference>
<evidence type="ECO:0000256" key="5">
    <source>
        <dbReference type="ARBA" id="ARBA00023014"/>
    </source>
</evidence>
<dbReference type="EMBL" id="JANKAS010000009">
    <property type="protein sequence ID" value="MCR1899368.1"/>
    <property type="molecule type" value="Genomic_DNA"/>
</dbReference>
<accession>A0AAE3HHS3</accession>
<dbReference type="PROSITE" id="PS00887">
    <property type="entry name" value="ILVD_EDD_2"/>
    <property type="match status" value="1"/>
</dbReference>
<dbReference type="Gene3D" id="3.50.30.80">
    <property type="entry name" value="IlvD/EDD C-terminal domain-like"/>
    <property type="match status" value="1"/>
</dbReference>
<evidence type="ECO:0000256" key="4">
    <source>
        <dbReference type="ARBA" id="ARBA00023004"/>
    </source>
</evidence>
<dbReference type="PANTHER" id="PTHR43661:SF3">
    <property type="entry name" value="D-XYLONATE DEHYDRATASE YAGF-RELATED"/>
    <property type="match status" value="1"/>
</dbReference>
<dbReference type="InterPro" id="IPR037237">
    <property type="entry name" value="IlvD/EDD_N"/>
</dbReference>
<keyword evidence="5" id="KW-0411">Iron-sulfur</keyword>
<name>A0AAE3HHS3_9FIRM</name>
<keyword evidence="3" id="KW-0479">Metal-binding</keyword>
<keyword evidence="4" id="KW-0408">Iron</keyword>
<protein>
    <submittedName>
        <fullName evidence="10">Dihydroxy-acid dehydratase</fullName>
    </submittedName>
</protein>
<dbReference type="InterPro" id="IPR000581">
    <property type="entry name" value="ILV_EDD_N"/>
</dbReference>
<dbReference type="GO" id="GO:0051537">
    <property type="term" value="F:2 iron, 2 sulfur cluster binding"/>
    <property type="evidence" value="ECO:0007669"/>
    <property type="project" value="UniProtKB-KW"/>
</dbReference>
<dbReference type="GO" id="GO:0009082">
    <property type="term" value="P:branched-chain amino acid biosynthetic process"/>
    <property type="evidence" value="ECO:0007669"/>
    <property type="project" value="UniProtKB-KW"/>
</dbReference>
<evidence type="ECO:0000313" key="10">
    <source>
        <dbReference type="EMBL" id="MCR1899368.1"/>
    </source>
</evidence>
<evidence type="ECO:0000256" key="7">
    <source>
        <dbReference type="ARBA" id="ARBA00023304"/>
    </source>
</evidence>
<comment type="similarity">
    <text evidence="1">Belongs to the IlvD/Edd family.</text>
</comment>
<comment type="caution">
    <text evidence="10">The sequence shown here is derived from an EMBL/GenBank/DDBJ whole genome shotgun (WGS) entry which is preliminary data.</text>
</comment>
<evidence type="ECO:0000256" key="6">
    <source>
        <dbReference type="ARBA" id="ARBA00023239"/>
    </source>
</evidence>
<evidence type="ECO:0000259" key="9">
    <source>
        <dbReference type="Pfam" id="PF24877"/>
    </source>
</evidence>